<dbReference type="InterPro" id="IPR013766">
    <property type="entry name" value="Thioredoxin_domain"/>
</dbReference>
<dbReference type="PANTHER" id="PTHR42852">
    <property type="entry name" value="THIOL:DISULFIDE INTERCHANGE PROTEIN DSBE"/>
    <property type="match status" value="1"/>
</dbReference>
<proteinExistence type="predicted"/>
<dbReference type="PROSITE" id="PS00194">
    <property type="entry name" value="THIOREDOXIN_1"/>
    <property type="match status" value="1"/>
</dbReference>
<evidence type="ECO:0000313" key="3">
    <source>
        <dbReference type="EMBL" id="RZS76504.1"/>
    </source>
</evidence>
<evidence type="ECO:0000259" key="2">
    <source>
        <dbReference type="PROSITE" id="PS51352"/>
    </source>
</evidence>
<dbReference type="PROSITE" id="PS51352">
    <property type="entry name" value="THIOREDOXIN_2"/>
    <property type="match status" value="1"/>
</dbReference>
<accession>A0A4Q7N608</accession>
<keyword evidence="4" id="KW-1185">Reference proteome</keyword>
<name>A0A4Q7N608_9BACT</name>
<comment type="caution">
    <text evidence="3">The sequence shown here is derived from an EMBL/GenBank/DDBJ whole genome shotgun (WGS) entry which is preliminary data.</text>
</comment>
<dbReference type="PANTHER" id="PTHR42852:SF13">
    <property type="entry name" value="PROTEIN DIPZ"/>
    <property type="match status" value="1"/>
</dbReference>
<dbReference type="GO" id="GO:0016209">
    <property type="term" value="F:antioxidant activity"/>
    <property type="evidence" value="ECO:0007669"/>
    <property type="project" value="InterPro"/>
</dbReference>
<dbReference type="Pfam" id="PF00578">
    <property type="entry name" value="AhpC-TSA"/>
    <property type="match status" value="1"/>
</dbReference>
<dbReference type="InterPro" id="IPR000866">
    <property type="entry name" value="AhpC/TSA"/>
</dbReference>
<protein>
    <submittedName>
        <fullName evidence="3">AhpC/TSA family protein</fullName>
    </submittedName>
</protein>
<dbReference type="InterPro" id="IPR050553">
    <property type="entry name" value="Thioredoxin_ResA/DsbE_sf"/>
</dbReference>
<feature type="domain" description="Thioredoxin" evidence="2">
    <location>
        <begin position="9"/>
        <end position="155"/>
    </location>
</feature>
<dbReference type="GO" id="GO:0016491">
    <property type="term" value="F:oxidoreductase activity"/>
    <property type="evidence" value="ECO:0007669"/>
    <property type="project" value="InterPro"/>
</dbReference>
<dbReference type="Proteomes" id="UP000293874">
    <property type="component" value="Unassembled WGS sequence"/>
</dbReference>
<dbReference type="AlphaFoldDB" id="A0A4Q7N608"/>
<reference evidence="3 4" key="1">
    <citation type="submission" date="2019-02" db="EMBL/GenBank/DDBJ databases">
        <title>Genomic Encyclopedia of Type Strains, Phase IV (KMG-IV): sequencing the most valuable type-strain genomes for metagenomic binning, comparative biology and taxonomic classification.</title>
        <authorList>
            <person name="Goeker M."/>
        </authorList>
    </citation>
    <scope>NUCLEOTIDE SEQUENCE [LARGE SCALE GENOMIC DNA]</scope>
    <source>
        <strain evidence="3 4">DSM 18116</strain>
    </source>
</reference>
<dbReference type="RefSeq" id="WP_130540800.1">
    <property type="nucleotide sequence ID" value="NZ_CP042431.1"/>
</dbReference>
<dbReference type="Gene3D" id="3.40.30.10">
    <property type="entry name" value="Glutaredoxin"/>
    <property type="match status" value="1"/>
</dbReference>
<dbReference type="OrthoDB" id="9815205at2"/>
<evidence type="ECO:0000313" key="4">
    <source>
        <dbReference type="Proteomes" id="UP000293874"/>
    </source>
</evidence>
<sequence length="162" mass="18761">MKRSVFLFLLLFLTITGFPQSVKKLKIDQLISYIDSSDHPLVVSFWATWCAPCVEEIPWLQTGVEKYKNEKVELMLVSLDFDSEYPAGLQSFIKKKNFSATFFWLDESNADYFCPKVDEKWSGGIPATLFINKATGYRKFFERQLTDRQVEPEIKLLIAPAK</sequence>
<evidence type="ECO:0000256" key="1">
    <source>
        <dbReference type="ARBA" id="ARBA00023284"/>
    </source>
</evidence>
<dbReference type="InterPro" id="IPR036249">
    <property type="entry name" value="Thioredoxin-like_sf"/>
</dbReference>
<dbReference type="EMBL" id="SGXA01000001">
    <property type="protein sequence ID" value="RZS76504.1"/>
    <property type="molecule type" value="Genomic_DNA"/>
</dbReference>
<keyword evidence="1" id="KW-0676">Redox-active center</keyword>
<dbReference type="CDD" id="cd02966">
    <property type="entry name" value="TlpA_like_family"/>
    <property type="match status" value="1"/>
</dbReference>
<dbReference type="SUPFAM" id="SSF52833">
    <property type="entry name" value="Thioredoxin-like"/>
    <property type="match status" value="1"/>
</dbReference>
<dbReference type="InterPro" id="IPR017937">
    <property type="entry name" value="Thioredoxin_CS"/>
</dbReference>
<gene>
    <name evidence="3" type="ORF">EV199_2389</name>
</gene>
<organism evidence="3 4">
    <name type="scientific">Pseudobacter ginsenosidimutans</name>
    <dbReference type="NCBI Taxonomy" id="661488"/>
    <lineage>
        <taxon>Bacteria</taxon>
        <taxon>Pseudomonadati</taxon>
        <taxon>Bacteroidota</taxon>
        <taxon>Chitinophagia</taxon>
        <taxon>Chitinophagales</taxon>
        <taxon>Chitinophagaceae</taxon>
        <taxon>Pseudobacter</taxon>
    </lineage>
</organism>